<comment type="caution">
    <text evidence="8">The sequence shown here is derived from an EMBL/GenBank/DDBJ whole genome shotgun (WGS) entry which is preliminary data.</text>
</comment>
<dbReference type="GO" id="GO:0003700">
    <property type="term" value="F:DNA-binding transcription factor activity"/>
    <property type="evidence" value="ECO:0007669"/>
    <property type="project" value="InterPro"/>
</dbReference>
<protein>
    <recommendedName>
        <fullName evidence="7">TCP domain-containing protein</fullName>
    </recommendedName>
</protein>
<dbReference type="EMBL" id="PNBA02000006">
    <property type="protein sequence ID" value="KAG6422179.1"/>
    <property type="molecule type" value="Genomic_DNA"/>
</dbReference>
<name>A0A8X8XZY3_SALSN</name>
<sequence length="158" mass="17796">MRLSLQVARKFFDLQDMLGYDKASKTIEWLFSKSNKAMKDLTNTKDGKRSESFCEVVSGENCSKNGGNEMRESREKAKVRCRTEEKGMVKPAESSPNQNVLEKLGSSPLDRERVCVADCSPLLHDVGTIEKLLGSSTTDQYNCSSFMGFLGNWDMFEQ</sequence>
<evidence type="ECO:0000256" key="5">
    <source>
        <dbReference type="ARBA" id="ARBA00023242"/>
    </source>
</evidence>
<feature type="compositionally biased region" description="Basic and acidic residues" evidence="6">
    <location>
        <begin position="69"/>
        <end position="88"/>
    </location>
</feature>
<dbReference type="Pfam" id="PF03634">
    <property type="entry name" value="TCP"/>
    <property type="match status" value="1"/>
</dbReference>
<evidence type="ECO:0000256" key="6">
    <source>
        <dbReference type="SAM" id="MobiDB-lite"/>
    </source>
</evidence>
<dbReference type="GO" id="GO:0043565">
    <property type="term" value="F:sequence-specific DNA binding"/>
    <property type="evidence" value="ECO:0007669"/>
    <property type="project" value="TreeGrafter"/>
</dbReference>
<organism evidence="8">
    <name type="scientific">Salvia splendens</name>
    <name type="common">Scarlet sage</name>
    <dbReference type="NCBI Taxonomy" id="180675"/>
    <lineage>
        <taxon>Eukaryota</taxon>
        <taxon>Viridiplantae</taxon>
        <taxon>Streptophyta</taxon>
        <taxon>Embryophyta</taxon>
        <taxon>Tracheophyta</taxon>
        <taxon>Spermatophyta</taxon>
        <taxon>Magnoliopsida</taxon>
        <taxon>eudicotyledons</taxon>
        <taxon>Gunneridae</taxon>
        <taxon>Pentapetalae</taxon>
        <taxon>asterids</taxon>
        <taxon>lamiids</taxon>
        <taxon>Lamiales</taxon>
        <taxon>Lamiaceae</taxon>
        <taxon>Nepetoideae</taxon>
        <taxon>Mentheae</taxon>
        <taxon>Salviinae</taxon>
        <taxon>Salvia</taxon>
        <taxon>Salvia subgen. Calosphace</taxon>
        <taxon>core Calosphace</taxon>
    </lineage>
</organism>
<evidence type="ECO:0000313" key="8">
    <source>
        <dbReference type="EMBL" id="KAG6422179.1"/>
    </source>
</evidence>
<dbReference type="InterPro" id="IPR017887">
    <property type="entry name" value="TF_TCP_subgr"/>
</dbReference>
<keyword evidence="3" id="KW-0238">DNA-binding</keyword>
<evidence type="ECO:0000259" key="7">
    <source>
        <dbReference type="PROSITE" id="PS51369"/>
    </source>
</evidence>
<keyword evidence="5" id="KW-0539">Nucleus</keyword>
<dbReference type="GO" id="GO:0005634">
    <property type="term" value="C:nucleus"/>
    <property type="evidence" value="ECO:0007669"/>
    <property type="project" value="UniProtKB-SubCell"/>
</dbReference>
<evidence type="ECO:0000256" key="1">
    <source>
        <dbReference type="ARBA" id="ARBA00004123"/>
    </source>
</evidence>
<proteinExistence type="predicted"/>
<feature type="domain" description="TCP" evidence="7">
    <location>
        <begin position="1"/>
        <end position="41"/>
    </location>
</feature>
<dbReference type="AlphaFoldDB" id="A0A8X8XZY3"/>
<reference evidence="8" key="2">
    <citation type="submission" date="2020-08" db="EMBL/GenBank/DDBJ databases">
        <title>Plant Genome Project.</title>
        <authorList>
            <person name="Zhang R.-G."/>
        </authorList>
    </citation>
    <scope>NUCLEOTIDE SEQUENCE</scope>
    <source>
        <strain evidence="8">Huo1</strain>
        <tissue evidence="8">Leaf</tissue>
    </source>
</reference>
<comment type="subcellular location">
    <subcellularLocation>
        <location evidence="1">Nucleus</location>
    </subcellularLocation>
</comment>
<dbReference type="PROSITE" id="PS51369">
    <property type="entry name" value="TCP"/>
    <property type="match status" value="1"/>
</dbReference>
<dbReference type="PANTHER" id="PTHR31072">
    <property type="entry name" value="TRANSCRIPTION FACTOR TCP4-RELATED"/>
    <property type="match status" value="1"/>
</dbReference>
<evidence type="ECO:0000256" key="3">
    <source>
        <dbReference type="ARBA" id="ARBA00023125"/>
    </source>
</evidence>
<dbReference type="PANTHER" id="PTHR31072:SF87">
    <property type="entry name" value="TRANSCRIPTION FACTOR TCP12"/>
    <property type="match status" value="1"/>
</dbReference>
<evidence type="ECO:0000313" key="9">
    <source>
        <dbReference type="Proteomes" id="UP000298416"/>
    </source>
</evidence>
<dbReference type="Proteomes" id="UP000298416">
    <property type="component" value="Unassembled WGS sequence"/>
</dbReference>
<gene>
    <name evidence="8" type="ORF">SASPL_118742</name>
</gene>
<dbReference type="GO" id="GO:2000032">
    <property type="term" value="P:regulation of secondary shoot formation"/>
    <property type="evidence" value="ECO:0007669"/>
    <property type="project" value="TreeGrafter"/>
</dbReference>
<accession>A0A8X8XZY3</accession>
<dbReference type="OrthoDB" id="1896834at2759"/>
<keyword evidence="9" id="KW-1185">Reference proteome</keyword>
<keyword evidence="4" id="KW-0804">Transcription</keyword>
<reference evidence="8" key="1">
    <citation type="submission" date="2018-01" db="EMBL/GenBank/DDBJ databases">
        <authorList>
            <person name="Mao J.F."/>
        </authorList>
    </citation>
    <scope>NUCLEOTIDE SEQUENCE</scope>
    <source>
        <strain evidence="8">Huo1</strain>
        <tissue evidence="8">Leaf</tissue>
    </source>
</reference>
<dbReference type="InterPro" id="IPR005333">
    <property type="entry name" value="Transcription_factor_TCP"/>
</dbReference>
<evidence type="ECO:0000256" key="2">
    <source>
        <dbReference type="ARBA" id="ARBA00023015"/>
    </source>
</evidence>
<keyword evidence="2" id="KW-0805">Transcription regulation</keyword>
<evidence type="ECO:0000256" key="4">
    <source>
        <dbReference type="ARBA" id="ARBA00023163"/>
    </source>
</evidence>
<feature type="region of interest" description="Disordered" evidence="6">
    <location>
        <begin position="64"/>
        <end position="99"/>
    </location>
</feature>